<evidence type="ECO:0000313" key="1">
    <source>
        <dbReference type="EMBL" id="MCM2370355.1"/>
    </source>
</evidence>
<comment type="caution">
    <text evidence="1">The sequence shown here is derived from an EMBL/GenBank/DDBJ whole genome shotgun (WGS) entry which is preliminary data.</text>
</comment>
<gene>
    <name evidence="1" type="ORF">NB063_06920</name>
</gene>
<organism evidence="1 2">
    <name type="scientific">Aporhodopirellula aestuarii</name>
    <dbReference type="NCBI Taxonomy" id="2950107"/>
    <lineage>
        <taxon>Bacteria</taxon>
        <taxon>Pseudomonadati</taxon>
        <taxon>Planctomycetota</taxon>
        <taxon>Planctomycetia</taxon>
        <taxon>Pirellulales</taxon>
        <taxon>Pirellulaceae</taxon>
        <taxon>Aporhodopirellula</taxon>
    </lineage>
</organism>
<accession>A0ABT0U0J2</accession>
<dbReference type="EMBL" id="JAMQBK010000021">
    <property type="protein sequence ID" value="MCM2370355.1"/>
    <property type="molecule type" value="Genomic_DNA"/>
</dbReference>
<name>A0ABT0U0J2_9BACT</name>
<dbReference type="SUPFAM" id="SSF52172">
    <property type="entry name" value="CheY-like"/>
    <property type="match status" value="1"/>
</dbReference>
<protein>
    <submittedName>
        <fullName evidence="1">Histidine kinase</fullName>
    </submittedName>
</protein>
<dbReference type="RefSeq" id="WP_250928024.1">
    <property type="nucleotide sequence ID" value="NZ_JAMQBK010000021.1"/>
</dbReference>
<keyword evidence="1" id="KW-0418">Kinase</keyword>
<proteinExistence type="predicted"/>
<dbReference type="GO" id="GO:0016301">
    <property type="term" value="F:kinase activity"/>
    <property type="evidence" value="ECO:0007669"/>
    <property type="project" value="UniProtKB-KW"/>
</dbReference>
<evidence type="ECO:0000313" key="2">
    <source>
        <dbReference type="Proteomes" id="UP001202961"/>
    </source>
</evidence>
<dbReference type="Proteomes" id="UP001202961">
    <property type="component" value="Unassembled WGS sequence"/>
</dbReference>
<reference evidence="1 2" key="1">
    <citation type="journal article" date="2022" name="Syst. Appl. Microbiol.">
        <title>Rhodopirellula aestuarii sp. nov., a novel member of the genus Rhodopirellula isolated from brackish sediments collected in the Tagus River estuary, Portugal.</title>
        <authorList>
            <person name="Vitorino I.R."/>
            <person name="Klimek D."/>
            <person name="Calusinska M."/>
            <person name="Lobo-da-Cunha A."/>
            <person name="Vasconcelos V."/>
            <person name="Lage O.M."/>
        </authorList>
    </citation>
    <scope>NUCLEOTIDE SEQUENCE [LARGE SCALE GENOMIC DNA]</scope>
    <source>
        <strain evidence="1 2">ICT_H3.1</strain>
    </source>
</reference>
<keyword evidence="2" id="KW-1185">Reference proteome</keyword>
<dbReference type="InterPro" id="IPR011006">
    <property type="entry name" value="CheY-like_superfamily"/>
</dbReference>
<sequence>MATPIDPDSHDSDSHPPAAFNAGSPPGLVLFLSGDLIFASRVRAAAMAAGLEFQLAGNLPEQSAHPVRFVIVDLSTRSKFVDGLMQTCHERFPYARVVAYAPHVQVDRLRLARQNGIPTVLTRGQFNEHLSTLLD</sequence>
<keyword evidence="1" id="KW-0808">Transferase</keyword>